<dbReference type="EMBL" id="JARKHV010000023">
    <property type="protein sequence ID" value="MDF4187284.1"/>
    <property type="molecule type" value="Genomic_DNA"/>
</dbReference>
<reference evidence="2 3" key="1">
    <citation type="journal article" date="2020" name="Food Funct.">
        <title>Screening of Lactobacillus salivarius strains from the feces of Chinese populations and the evaluation of their effects against intestinal inflammation in mice.</title>
        <authorList>
            <person name="Zhai Q."/>
            <person name="Shen X."/>
            <person name="Cen S."/>
            <person name="Zhang C."/>
            <person name="Tian F."/>
            <person name="Zhao J."/>
            <person name="Zhang H."/>
            <person name="Xue Y."/>
            <person name="Chen W."/>
        </authorList>
    </citation>
    <scope>NUCLEOTIDE SEQUENCE [LARGE SCALE GENOMIC DNA]</scope>
    <source>
        <strain evidence="2 3">FYNDL5_1.scaf</strain>
    </source>
</reference>
<dbReference type="AlphaFoldDB" id="A0A6N9IUH9"/>
<dbReference type="Proteomes" id="UP000471678">
    <property type="component" value="Unassembled WGS sequence"/>
</dbReference>
<organism evidence="2 3">
    <name type="scientific">Ligilactobacillus salivarius</name>
    <dbReference type="NCBI Taxonomy" id="1624"/>
    <lineage>
        <taxon>Bacteria</taxon>
        <taxon>Bacillati</taxon>
        <taxon>Bacillota</taxon>
        <taxon>Bacilli</taxon>
        <taxon>Lactobacillales</taxon>
        <taxon>Lactobacillaceae</taxon>
        <taxon>Ligilactobacillus</taxon>
    </lineage>
</organism>
<evidence type="ECO:0000313" key="3">
    <source>
        <dbReference type="Proteomes" id="UP000471678"/>
    </source>
</evidence>
<sequence length="121" mass="13971">MSENIYLVIKLSDHKDGKIDPLPFGDYDALKKRAEGQWRLTLKTMARSDKALALYHGKVVAEYLISDEFKLNRENGRITLHLIDPKKKDPTFKSKYVGRTLDYPTSNPITVLNTKDIKYKD</sequence>
<reference evidence="1" key="2">
    <citation type="submission" date="2023-02" db="EMBL/GenBank/DDBJ databases">
        <title>Draft Whole-Genome Sequences of competitive exclusion Lactobacillus salivarius strains for Poultry.</title>
        <authorList>
            <person name="Ma L.M."/>
            <person name="Lopez-Guerra N."/>
            <person name="Zhang G."/>
        </authorList>
    </citation>
    <scope>NUCLEOTIDE SEQUENCE</scope>
    <source>
        <strain evidence="1">Salm-9</strain>
    </source>
</reference>
<comment type="caution">
    <text evidence="2">The sequence shown here is derived from an EMBL/GenBank/DDBJ whole genome shotgun (WGS) entry which is preliminary data.</text>
</comment>
<dbReference type="Proteomes" id="UP001213566">
    <property type="component" value="Unassembled WGS sequence"/>
</dbReference>
<name>A0A6N9IUH9_9LACO</name>
<gene>
    <name evidence="2" type="ORF">FYL25_10515</name>
    <name evidence="1" type="ORF">PV940_09715</name>
</gene>
<evidence type="ECO:0000313" key="1">
    <source>
        <dbReference type="EMBL" id="MDF4187284.1"/>
    </source>
</evidence>
<proteinExistence type="predicted"/>
<evidence type="ECO:0000313" key="2">
    <source>
        <dbReference type="EMBL" id="MYY65810.1"/>
    </source>
</evidence>
<dbReference type="EMBL" id="VSUB01000025">
    <property type="protein sequence ID" value="MYY65810.1"/>
    <property type="molecule type" value="Genomic_DNA"/>
</dbReference>
<protein>
    <submittedName>
        <fullName evidence="2">Uncharacterized protein</fullName>
    </submittedName>
</protein>
<accession>A0A6N9IUH9</accession>
<dbReference type="RefSeq" id="WP_161023159.1">
    <property type="nucleotide sequence ID" value="NZ_JARKHV010000023.1"/>
</dbReference>